<name>Q8C4L9_MOUSE</name>
<reference evidence="2" key="8">
    <citation type="journal article" date="2005" name="Science">
        <title>Antisense Transcription in the Mammalian Transcriptome.</title>
        <authorList>
            <consortium name="RIKEN Genome Exploration Research Group and Genome Science Group (Genome Network Project Core Group) and the FANTOM Consortium"/>
        </authorList>
    </citation>
    <scope>NUCLEOTIDE SEQUENCE</scope>
    <source>
        <strain evidence="2">C57BL/6J</strain>
        <tissue evidence="2">Head</tissue>
    </source>
</reference>
<gene>
    <name evidence="3" type="primary">Adam28</name>
</gene>
<feature type="region of interest" description="Disordered" evidence="1">
    <location>
        <begin position="1"/>
        <end position="35"/>
    </location>
</feature>
<evidence type="ECO:0000313" key="2">
    <source>
        <dbReference type="EMBL" id="BAC38315.1"/>
    </source>
</evidence>
<protein>
    <submittedName>
        <fullName evidence="2">Uncharacterized protein</fullName>
    </submittedName>
</protein>
<sequence length="109" mass="11977">MESSGSLFPSFSSSRKSFFSSSKTKIPRTLGDSNSHWKLKNYLGSKFCSRRGSNLSGGSSTTVPWVTVGPMDATVFPRKSGNKLFLLPTTLHQEHGSKRCKDLESCLKV</sequence>
<proteinExistence type="evidence at transcript level"/>
<feature type="compositionally biased region" description="Low complexity" evidence="1">
    <location>
        <begin position="1"/>
        <end position="22"/>
    </location>
</feature>
<dbReference type="AGR" id="MGI:105988"/>
<evidence type="ECO:0000313" key="3">
    <source>
        <dbReference type="MGI" id="MGI:105988"/>
    </source>
</evidence>
<reference evidence="2" key="1">
    <citation type="journal article" date="1999" name="Methods Enzymol.">
        <title>High-efficiency full-length cDNA cloning.</title>
        <authorList>
            <person name="Carninci P."/>
            <person name="Hayashizaki Y."/>
        </authorList>
    </citation>
    <scope>NUCLEOTIDE SEQUENCE</scope>
    <source>
        <strain evidence="2">C57BL/6J</strain>
        <tissue evidence="2">Head</tissue>
    </source>
</reference>
<accession>Q8C4L9</accession>
<evidence type="ECO:0000256" key="1">
    <source>
        <dbReference type="SAM" id="MobiDB-lite"/>
    </source>
</evidence>
<dbReference type="EMBL" id="AK081736">
    <property type="protein sequence ID" value="BAC38315.1"/>
    <property type="molecule type" value="mRNA"/>
</dbReference>
<dbReference type="MGI" id="MGI:105988">
    <property type="gene designation" value="Adam28"/>
</dbReference>
<dbReference type="AlphaFoldDB" id="Q8C4L9"/>
<reference evidence="2" key="7">
    <citation type="journal article" date="2005" name="Science">
        <title>The Transcriptional Landscape of the Mammalian Genome.</title>
        <authorList>
            <consortium name="The FANTOM Consortium"/>
            <consortium name="Riken Genome Exploration Research Group and Genome Science Group (Genome Network Project Core Group)"/>
        </authorList>
    </citation>
    <scope>NUCLEOTIDE SEQUENCE</scope>
    <source>
        <strain evidence="2">C57BL/6J</strain>
        <tissue evidence="2">Head</tissue>
    </source>
</reference>
<reference evidence="2" key="5">
    <citation type="journal article" date="2002" name="Nature">
        <title>Analysis of the mouse transcriptome based on functional annotation of 60,770 full-length cDNAs.</title>
        <authorList>
            <consortium name="The FANTOM Consortium and the RIKEN Genome Exploration Research Group Phase I and II Team"/>
        </authorList>
    </citation>
    <scope>NUCLEOTIDE SEQUENCE</scope>
    <source>
        <strain evidence="2">C57BL/6J</strain>
        <tissue evidence="2">Head</tissue>
    </source>
</reference>
<reference evidence="2" key="4">
    <citation type="journal article" date="2001" name="Nature">
        <title>Functional annotation of a full-length mouse cDNA collection.</title>
        <authorList>
            <consortium name="The RIKEN Genome Exploration Research Group Phase II Team and the FANTOM Consortium"/>
        </authorList>
    </citation>
    <scope>NUCLEOTIDE SEQUENCE</scope>
    <source>
        <strain evidence="2">C57BL/6J</strain>
        <tissue evidence="2">Head</tissue>
    </source>
</reference>
<organism evidence="2">
    <name type="scientific">Mus musculus</name>
    <name type="common">Mouse</name>
    <dbReference type="NCBI Taxonomy" id="10090"/>
    <lineage>
        <taxon>Eukaryota</taxon>
        <taxon>Metazoa</taxon>
        <taxon>Chordata</taxon>
        <taxon>Craniata</taxon>
        <taxon>Vertebrata</taxon>
        <taxon>Euteleostomi</taxon>
        <taxon>Mammalia</taxon>
        <taxon>Eutheria</taxon>
        <taxon>Euarchontoglires</taxon>
        <taxon>Glires</taxon>
        <taxon>Rodentia</taxon>
        <taxon>Myomorpha</taxon>
        <taxon>Muroidea</taxon>
        <taxon>Muridae</taxon>
        <taxon>Murinae</taxon>
        <taxon>Mus</taxon>
        <taxon>Mus</taxon>
    </lineage>
</organism>
<reference evidence="2" key="6">
    <citation type="submission" date="2002-04" db="EMBL/GenBank/DDBJ databases">
        <authorList>
            <person name="Adachi J."/>
            <person name="Aizawa K."/>
            <person name="Akimura T."/>
            <person name="Arakawa T."/>
            <person name="Bono H."/>
            <person name="Carninci P."/>
            <person name="Fukuda S."/>
            <person name="Furuno M."/>
            <person name="Hanagaki T."/>
            <person name="Hara A."/>
            <person name="Hashizume W."/>
            <person name="Hayashida K."/>
            <person name="Hayatsu N."/>
            <person name="Hiramoto K."/>
            <person name="Hiraoka T."/>
            <person name="Hirozane T."/>
            <person name="Hori F."/>
            <person name="Imotani K."/>
            <person name="Ishii Y."/>
            <person name="Itoh M."/>
            <person name="Kagawa I."/>
            <person name="Kasukawa T."/>
            <person name="Katoh H."/>
            <person name="Kawai J."/>
            <person name="Kojima Y."/>
            <person name="Kondo S."/>
            <person name="Konno H."/>
            <person name="Kouda M."/>
            <person name="Koya S."/>
            <person name="Kurihara C."/>
            <person name="Matsuyama T."/>
            <person name="Miyazaki A."/>
            <person name="Murata M."/>
            <person name="Nakamura M."/>
            <person name="Nishi K."/>
            <person name="Nomura K."/>
            <person name="Numazaki R."/>
            <person name="Ohno M."/>
            <person name="Ohsato N."/>
            <person name="Okazaki Y."/>
            <person name="Saito R."/>
            <person name="Saitoh H."/>
            <person name="Sakai C."/>
            <person name="Sakai K."/>
            <person name="Sakazume N."/>
            <person name="Sano H."/>
            <person name="Sasaki D."/>
            <person name="Shibata K."/>
            <person name="Shinagawa A."/>
            <person name="Shiraki T."/>
            <person name="Sogabe Y."/>
            <person name="Tagami M."/>
            <person name="Tagawa A."/>
            <person name="Takahashi F."/>
            <person name="Takaku-Akahira S."/>
            <person name="Takeda Y."/>
            <person name="Tanaka T."/>
            <person name="Tomaru A."/>
            <person name="Toya T."/>
            <person name="Yasunishi A."/>
            <person name="Muramatsu M."/>
            <person name="Hayashizaki Y."/>
        </authorList>
    </citation>
    <scope>NUCLEOTIDE SEQUENCE</scope>
    <source>
        <strain evidence="2">C57BL/6J</strain>
        <tissue evidence="2">Head</tissue>
    </source>
</reference>
<reference evidence="2" key="2">
    <citation type="journal article" date="2000" name="Genome Res.">
        <title>Normalization and subtraction of cap-trapper-selected cDNAs to prepare full-length cDNA libraries for rapid discovery of new genes.</title>
        <authorList>
            <person name="Carninci P."/>
            <person name="Shibata Y."/>
            <person name="Hayatsu N."/>
            <person name="Sugahara Y."/>
            <person name="Shibata K."/>
            <person name="Itoh M."/>
            <person name="Konno H."/>
            <person name="Okazaki Y."/>
            <person name="Muramatsu M."/>
            <person name="Hayashizaki Y."/>
        </authorList>
    </citation>
    <scope>NUCLEOTIDE SEQUENCE</scope>
    <source>
        <strain evidence="2">C57BL/6J</strain>
        <tissue evidence="2">Head</tissue>
    </source>
</reference>
<reference evidence="2" key="3">
    <citation type="journal article" date="2000" name="Genome Res.">
        <title>RIKEN integrated sequence analysis (RISA) system--384-format sequencing pipeline with 384 multicapillary sequencer.</title>
        <authorList>
            <person name="Shibata K."/>
            <person name="Itoh M."/>
            <person name="Aizawa K."/>
            <person name="Nagaoka S."/>
            <person name="Sasaki N."/>
            <person name="Carninci P."/>
            <person name="Konno H."/>
            <person name="Akiyama J."/>
            <person name="Nishi K."/>
            <person name="Kitsunai T."/>
            <person name="Tashiro H."/>
            <person name="Itoh M."/>
            <person name="Sumi N."/>
            <person name="Ishii Y."/>
            <person name="Nakamura S."/>
            <person name="Hazama M."/>
            <person name="Nishine T."/>
            <person name="Harada A."/>
            <person name="Yamamoto R."/>
            <person name="Matsumoto H."/>
            <person name="Sakaguchi S."/>
            <person name="Ikegami T."/>
            <person name="Kashiwagi K."/>
            <person name="Fujiwake S."/>
            <person name="Inoue K."/>
            <person name="Togawa Y."/>
            <person name="Izawa M."/>
            <person name="Ohara E."/>
            <person name="Watahiki M."/>
            <person name="Yoneda Y."/>
            <person name="Ishikawa T."/>
            <person name="Ozawa K."/>
            <person name="Tanaka T."/>
            <person name="Matsuura S."/>
            <person name="Kawai J."/>
            <person name="Okazaki Y."/>
            <person name="Muramatsu M."/>
            <person name="Inoue Y."/>
            <person name="Kira A."/>
            <person name="Hayashizaki Y."/>
        </authorList>
    </citation>
    <scope>NUCLEOTIDE SEQUENCE</scope>
    <source>
        <strain evidence="2">C57BL/6J</strain>
        <tissue evidence="2">Head</tissue>
    </source>
</reference>